<evidence type="ECO:0000313" key="2">
    <source>
        <dbReference type="EMBL" id="MZQ86873.1"/>
    </source>
</evidence>
<dbReference type="SUPFAM" id="SSF48208">
    <property type="entry name" value="Six-hairpin glycosidases"/>
    <property type="match status" value="1"/>
</dbReference>
<dbReference type="Gene3D" id="2.70.98.50">
    <property type="entry name" value="putative glycoside hydrolase family protein from bacillus halodurans"/>
    <property type="match status" value="1"/>
</dbReference>
<protein>
    <recommendedName>
        <fullName evidence="1">Glycosyl hydrolase family 95 catalytic domain-containing protein</fullName>
    </recommendedName>
</protein>
<keyword evidence="3" id="KW-1185">Reference proteome</keyword>
<accession>A0A6L8V996</accession>
<dbReference type="InterPro" id="IPR008928">
    <property type="entry name" value="6-hairpin_glycosidase_sf"/>
</dbReference>
<reference evidence="2 3" key="1">
    <citation type="submission" date="2019-12" db="EMBL/GenBank/DDBJ databases">
        <title>Paenibacillus sp. nov. sp. isolated from soil.</title>
        <authorList>
            <person name="Kim J."/>
            <person name="Jeong S.E."/>
            <person name="Jung H.S."/>
            <person name="Jeon C.O."/>
        </authorList>
    </citation>
    <scope>NUCLEOTIDE SEQUENCE [LARGE SCALE GENOMIC DNA]</scope>
    <source>
        <strain evidence="2 3">5J-6</strain>
    </source>
</reference>
<comment type="caution">
    <text evidence="2">The sequence shown here is derived from an EMBL/GenBank/DDBJ whole genome shotgun (WGS) entry which is preliminary data.</text>
</comment>
<dbReference type="PANTHER" id="PTHR31084:SF0">
    <property type="entry name" value="ALPHA-L-FUCOSIDASE 2"/>
    <property type="match status" value="1"/>
</dbReference>
<dbReference type="PANTHER" id="PTHR31084">
    <property type="entry name" value="ALPHA-L-FUCOSIDASE 2"/>
    <property type="match status" value="1"/>
</dbReference>
<dbReference type="InterPro" id="IPR054363">
    <property type="entry name" value="GH95_cat"/>
</dbReference>
<dbReference type="Proteomes" id="UP000481087">
    <property type="component" value="Unassembled WGS sequence"/>
</dbReference>
<proteinExistence type="predicted"/>
<dbReference type="AlphaFoldDB" id="A0A6L8V996"/>
<dbReference type="EMBL" id="WTUZ01000040">
    <property type="protein sequence ID" value="MZQ86873.1"/>
    <property type="molecule type" value="Genomic_DNA"/>
</dbReference>
<organism evidence="2 3">
    <name type="scientific">Paenibacillus silvestris</name>
    <dbReference type="NCBI Taxonomy" id="2606219"/>
    <lineage>
        <taxon>Bacteria</taxon>
        <taxon>Bacillati</taxon>
        <taxon>Bacillota</taxon>
        <taxon>Bacilli</taxon>
        <taxon>Bacillales</taxon>
        <taxon>Paenibacillaceae</taxon>
        <taxon>Paenibacillus</taxon>
    </lineage>
</organism>
<dbReference type="RefSeq" id="WP_161411353.1">
    <property type="nucleotide sequence ID" value="NZ_WTUZ01000040.1"/>
</dbReference>
<dbReference type="GO" id="GO:0004560">
    <property type="term" value="F:alpha-L-fucosidase activity"/>
    <property type="evidence" value="ECO:0007669"/>
    <property type="project" value="TreeGrafter"/>
</dbReference>
<feature type="domain" description="Glycosyl hydrolase family 95 catalytic" evidence="1">
    <location>
        <begin position="253"/>
        <end position="645"/>
    </location>
</feature>
<sequence length="756" mass="85000">MKAIAIRPNYVIPWELETEFCHHGIPLSNGVYGALIWFQEQTILITINRADYWDHRGGIVRTDACTYSNLKELLTQGDFEGARQLYPVQLVNGKEKRPTRLPMGRFELKLKAGVTIESASLHLQTAEASIVCRLNDEQHVMKLTILNDRPVLQISGNQELLADLIPRPSYDFPKVKAYYDDFGINPHIPLHTTNAVGWVQELPADPACAVFAEWSDSVLSIAAEFGATASEAEAAAVSHLAATRGVFYEKSTEKTRQSWKQLWEQTADISLPDEEIERMYYMGIYRMLGNSMPGRIAPTLQGPWAEEYRIPPWSCDYHFNINVQECLWPAYGANLLPCLQPLFTMIDQWKPLLADNAKRFVDIDNGYMLGHSVDDRGLPVGGMWTGTIDQANTSWVAQLMWQYARYAGDHTFLLEEVYPFMKGALRVFAAMMEWEDDTYALPISVSPEFGGSSANGLGRNSTFFLVNVHFLCEKLIETAETYGIKDSDMDMIRDIRSKLPAFTAGPRQYQEFGKKPGDEIYLWEGQPLTECHRHHSHLAGIYPFDTMDMADAYTREVALNAYHSWVDKGMGRWAGWSLPWASILHNRFGKPDMALFSLHILKEIYMMPGYATAHNGKYAGFTQFVGADVMQVEAAIAASAAVLEMYVQCVRGTIRIFTGLSKRFKEAAFSGIRAEGAFLLSGVKSQGQVREITVYAERDEWLRLVNPFSGKVLITRGADRLESEETLIAMRLNAGECVAFTAVEASAALNKKVTKA</sequence>
<gene>
    <name evidence="2" type="ORF">GQF01_32665</name>
</gene>
<dbReference type="GO" id="GO:0005975">
    <property type="term" value="P:carbohydrate metabolic process"/>
    <property type="evidence" value="ECO:0007669"/>
    <property type="project" value="InterPro"/>
</dbReference>
<dbReference type="Gene3D" id="1.50.10.10">
    <property type="match status" value="1"/>
</dbReference>
<dbReference type="InterPro" id="IPR012341">
    <property type="entry name" value="6hp_glycosidase-like_sf"/>
</dbReference>
<evidence type="ECO:0000313" key="3">
    <source>
        <dbReference type="Proteomes" id="UP000481087"/>
    </source>
</evidence>
<evidence type="ECO:0000259" key="1">
    <source>
        <dbReference type="Pfam" id="PF22124"/>
    </source>
</evidence>
<dbReference type="Pfam" id="PF22124">
    <property type="entry name" value="Glyco_hydro_95_cat"/>
    <property type="match status" value="1"/>
</dbReference>
<name>A0A6L8V996_9BACL</name>